<evidence type="ECO:0000313" key="11">
    <source>
        <dbReference type="EMBL" id="MFD2610485.1"/>
    </source>
</evidence>
<protein>
    <recommendedName>
        <fullName evidence="9">Lipoprotein signal peptidase</fullName>
        <ecNumber evidence="9">3.4.23.36</ecNumber>
    </recommendedName>
    <alternativeName>
        <fullName evidence="9">Prolipoprotein signal peptidase</fullName>
    </alternativeName>
    <alternativeName>
        <fullName evidence="9">Signal peptidase II</fullName>
        <shortName evidence="9">SPase II</shortName>
    </alternativeName>
</protein>
<comment type="caution">
    <text evidence="11">The sequence shown here is derived from an EMBL/GenBank/DDBJ whole genome shotgun (WGS) entry which is preliminary data.</text>
</comment>
<keyword evidence="2 9" id="KW-1003">Cell membrane</keyword>
<keyword evidence="4 9" id="KW-0812">Transmembrane</keyword>
<keyword evidence="6 9" id="KW-0378">Hydrolase</keyword>
<dbReference type="PANTHER" id="PTHR33695">
    <property type="entry name" value="LIPOPROTEIN SIGNAL PEPTIDASE"/>
    <property type="match status" value="1"/>
</dbReference>
<evidence type="ECO:0000313" key="12">
    <source>
        <dbReference type="Proteomes" id="UP001597475"/>
    </source>
</evidence>
<evidence type="ECO:0000256" key="9">
    <source>
        <dbReference type="HAMAP-Rule" id="MF_00161"/>
    </source>
</evidence>
<gene>
    <name evidence="9 11" type="primary">lspA</name>
    <name evidence="11" type="ORF">ACFSR9_13730</name>
</gene>
<evidence type="ECO:0000256" key="6">
    <source>
        <dbReference type="ARBA" id="ARBA00022801"/>
    </source>
</evidence>
<comment type="catalytic activity">
    <reaction evidence="9">
        <text>Release of signal peptides from bacterial membrane prolipoproteins. Hydrolyzes -Xaa-Yaa-Zaa-|-(S,diacylglyceryl)Cys-, in which Xaa is hydrophobic (preferably Leu), and Yaa (Ala or Ser) and Zaa (Gly or Ala) have small, neutral side chains.</text>
        <dbReference type="EC" id="3.4.23.36"/>
    </reaction>
</comment>
<dbReference type="NCBIfam" id="TIGR00077">
    <property type="entry name" value="lspA"/>
    <property type="match status" value="1"/>
</dbReference>
<reference evidence="12" key="1">
    <citation type="journal article" date="2019" name="Int. J. Syst. Evol. Microbiol.">
        <title>The Global Catalogue of Microorganisms (GCM) 10K type strain sequencing project: providing services to taxonomists for standard genome sequencing and annotation.</title>
        <authorList>
            <consortium name="The Broad Institute Genomics Platform"/>
            <consortium name="The Broad Institute Genome Sequencing Center for Infectious Disease"/>
            <person name="Wu L."/>
            <person name="Ma J."/>
        </authorList>
    </citation>
    <scope>NUCLEOTIDE SEQUENCE [LARGE SCALE GENOMIC DNA]</scope>
    <source>
        <strain evidence="12">KCTC 33842</strain>
    </source>
</reference>
<feature type="transmembrane region" description="Helical" evidence="9">
    <location>
        <begin position="130"/>
        <end position="146"/>
    </location>
</feature>
<dbReference type="RefSeq" id="WP_386846693.1">
    <property type="nucleotide sequence ID" value="NZ_JBHUMK010000066.1"/>
</dbReference>
<evidence type="ECO:0000256" key="2">
    <source>
        <dbReference type="ARBA" id="ARBA00022475"/>
    </source>
</evidence>
<evidence type="ECO:0000256" key="8">
    <source>
        <dbReference type="ARBA" id="ARBA00023136"/>
    </source>
</evidence>
<sequence>MIRRLPYAALWTLALPGNVRGGTRFLDLSILRRVSRSERVDRWPFWFPAAVVALLVLADQLLKAWALANLRENAPAVSVIPGVLDWVLTFNTGAAWSLFSGSALPLALGRLLVGLGILAYLYWRPQARTLTVLLSMIAAGAVGNAIDGLRSGKVTDMIHAPFLSAVTQALGKGNFPIFNIADMCVVLGTLALLVTSMIQERREAGAVRNDHTE</sequence>
<keyword evidence="5 9" id="KW-0064">Aspartyl protease</keyword>
<proteinExistence type="inferred from homology"/>
<dbReference type="InterPro" id="IPR001872">
    <property type="entry name" value="Peptidase_A8"/>
</dbReference>
<name>A0ABW5P5M0_9DEIO</name>
<dbReference type="Pfam" id="PF01252">
    <property type="entry name" value="Peptidase_A8"/>
    <property type="match status" value="1"/>
</dbReference>
<feature type="transmembrane region" description="Helical" evidence="9">
    <location>
        <begin position="177"/>
        <end position="198"/>
    </location>
</feature>
<evidence type="ECO:0000256" key="3">
    <source>
        <dbReference type="ARBA" id="ARBA00022670"/>
    </source>
</evidence>
<accession>A0ABW5P5M0</accession>
<comment type="function">
    <text evidence="9">This protein specifically catalyzes the removal of signal peptides from prolipoproteins.</text>
</comment>
<organism evidence="11 12">
    <name type="scientific">Deinococcus taklimakanensis</name>
    <dbReference type="NCBI Taxonomy" id="536443"/>
    <lineage>
        <taxon>Bacteria</taxon>
        <taxon>Thermotogati</taxon>
        <taxon>Deinococcota</taxon>
        <taxon>Deinococci</taxon>
        <taxon>Deinococcales</taxon>
        <taxon>Deinococcaceae</taxon>
        <taxon>Deinococcus</taxon>
    </lineage>
</organism>
<dbReference type="PRINTS" id="PR00781">
    <property type="entry name" value="LIPOSIGPTASE"/>
</dbReference>
<keyword evidence="7 9" id="KW-1133">Transmembrane helix</keyword>
<feature type="transmembrane region" description="Helical" evidence="9">
    <location>
        <begin position="102"/>
        <end position="123"/>
    </location>
</feature>
<evidence type="ECO:0000256" key="1">
    <source>
        <dbReference type="ARBA" id="ARBA00006139"/>
    </source>
</evidence>
<dbReference type="GO" id="GO:0004190">
    <property type="term" value="F:aspartic-type endopeptidase activity"/>
    <property type="evidence" value="ECO:0007669"/>
    <property type="project" value="UniProtKB-EC"/>
</dbReference>
<dbReference type="EC" id="3.4.23.36" evidence="9"/>
<feature type="active site" evidence="9">
    <location>
        <position position="182"/>
    </location>
</feature>
<dbReference type="Proteomes" id="UP001597475">
    <property type="component" value="Unassembled WGS sequence"/>
</dbReference>
<comment type="similarity">
    <text evidence="1 9 10">Belongs to the peptidase A8 family.</text>
</comment>
<evidence type="ECO:0000256" key="5">
    <source>
        <dbReference type="ARBA" id="ARBA00022750"/>
    </source>
</evidence>
<comment type="subcellular location">
    <subcellularLocation>
        <location evidence="9">Cell membrane</location>
        <topology evidence="9">Multi-pass membrane protein</topology>
    </subcellularLocation>
</comment>
<feature type="transmembrane region" description="Helical" evidence="9">
    <location>
        <begin position="45"/>
        <end position="62"/>
    </location>
</feature>
<evidence type="ECO:0000256" key="7">
    <source>
        <dbReference type="ARBA" id="ARBA00022989"/>
    </source>
</evidence>
<evidence type="ECO:0000256" key="10">
    <source>
        <dbReference type="RuleBase" id="RU004181"/>
    </source>
</evidence>
<dbReference type="PANTHER" id="PTHR33695:SF1">
    <property type="entry name" value="LIPOPROTEIN SIGNAL PEPTIDASE"/>
    <property type="match status" value="1"/>
</dbReference>
<evidence type="ECO:0000256" key="4">
    <source>
        <dbReference type="ARBA" id="ARBA00022692"/>
    </source>
</evidence>
<keyword evidence="8 9" id="KW-0472">Membrane</keyword>
<comment type="pathway">
    <text evidence="9">Protein modification; lipoprotein biosynthesis (signal peptide cleavage).</text>
</comment>
<keyword evidence="3 9" id="KW-0645">Protease</keyword>
<dbReference type="NCBIfam" id="NF011359">
    <property type="entry name" value="PRK14777.1"/>
    <property type="match status" value="1"/>
</dbReference>
<feature type="active site" evidence="9">
    <location>
        <position position="156"/>
    </location>
</feature>
<dbReference type="HAMAP" id="MF_00161">
    <property type="entry name" value="LspA"/>
    <property type="match status" value="1"/>
</dbReference>
<dbReference type="EMBL" id="JBHUMK010000066">
    <property type="protein sequence ID" value="MFD2610485.1"/>
    <property type="molecule type" value="Genomic_DNA"/>
</dbReference>
<keyword evidence="12" id="KW-1185">Reference proteome</keyword>